<dbReference type="NCBIfam" id="TIGR04183">
    <property type="entry name" value="Por_Secre_tail"/>
    <property type="match status" value="1"/>
</dbReference>
<dbReference type="InterPro" id="IPR026444">
    <property type="entry name" value="Secre_tail"/>
</dbReference>
<dbReference type="InterPro" id="IPR013517">
    <property type="entry name" value="FG-GAP"/>
</dbReference>
<evidence type="ECO:0000259" key="2">
    <source>
        <dbReference type="Pfam" id="PF18962"/>
    </source>
</evidence>
<dbReference type="Proteomes" id="UP000625976">
    <property type="component" value="Unassembled WGS sequence"/>
</dbReference>
<reference evidence="3" key="2">
    <citation type="submission" date="2020-09" db="EMBL/GenBank/DDBJ databases">
        <authorList>
            <person name="Sun Q."/>
            <person name="Zhou Y."/>
        </authorList>
    </citation>
    <scope>NUCLEOTIDE SEQUENCE</scope>
    <source>
        <strain evidence="3">CGMCC 1.12751</strain>
    </source>
</reference>
<reference evidence="3" key="1">
    <citation type="journal article" date="2014" name="Int. J. Syst. Evol. Microbiol.">
        <title>Complete genome sequence of Corynebacterium casei LMG S-19264T (=DSM 44701T), isolated from a smear-ripened cheese.</title>
        <authorList>
            <consortium name="US DOE Joint Genome Institute (JGI-PGF)"/>
            <person name="Walter F."/>
            <person name="Albersmeier A."/>
            <person name="Kalinowski J."/>
            <person name="Ruckert C."/>
        </authorList>
    </citation>
    <scope>NUCLEOTIDE SEQUENCE</scope>
    <source>
        <strain evidence="3">CGMCC 1.12751</strain>
    </source>
</reference>
<organism evidence="3 4">
    <name type="scientific">Bizionia arctica</name>
    <dbReference type="NCBI Taxonomy" id="1495645"/>
    <lineage>
        <taxon>Bacteria</taxon>
        <taxon>Pseudomonadati</taxon>
        <taxon>Bacteroidota</taxon>
        <taxon>Flavobacteriia</taxon>
        <taxon>Flavobacteriales</taxon>
        <taxon>Flavobacteriaceae</taxon>
        <taxon>Bizionia</taxon>
    </lineage>
</organism>
<feature type="domain" description="Secretion system C-terminal sorting" evidence="2">
    <location>
        <begin position="394"/>
        <end position="458"/>
    </location>
</feature>
<comment type="caution">
    <text evidence="3">The sequence shown here is derived from an EMBL/GenBank/DDBJ whole genome shotgun (WGS) entry which is preliminary data.</text>
</comment>
<dbReference type="Gene3D" id="2.130.10.130">
    <property type="entry name" value="Integrin alpha, N-terminal"/>
    <property type="match status" value="2"/>
</dbReference>
<sequence>MIFSQNFTKSVIDGSTSAEPYSVASGHLNNDAYLDLVIGTDSGSQVVWYKNNGDATFASGIILSATGPNALSYVESVAIADLNGDGNEDILATSYVNANLVWFENNGDETFQPAVTIATGISGAGMVMTGNIDNDANGYLDIIVLAYEGNSVMYFLGNGDGTFGILRYLVPVTAGSGPGSIDLADYDGDGDLDAVVAFVDNGEIKLYDNELIPNGLDGSGNVPFVAYTNNVDSGNGYLWTVSFADINDDSNLDILKSDNNPGAGNPNIAWYTNDSSGTSTTFTETTLATSITRTAAAVAADINNDGYNDLVITNGRATNADYIWFPSNETGGFDDEIIINDNTSTGFSISIEDFDNDGDLDIAGISYLQDNLVIFLNDIPTVGIQEFANNSLTIYPNPTSDFINFKGLTSETVNVSVFDVLGKEVLKQSLNSNETLDVSKLQKGLYVLKLDDLNETYKFIKE</sequence>
<keyword evidence="4" id="KW-1185">Reference proteome</keyword>
<dbReference type="AlphaFoldDB" id="A0A917GH64"/>
<evidence type="ECO:0000256" key="1">
    <source>
        <dbReference type="ARBA" id="ARBA00022729"/>
    </source>
</evidence>
<protein>
    <recommendedName>
        <fullName evidence="2">Secretion system C-terminal sorting domain-containing protein</fullName>
    </recommendedName>
</protein>
<evidence type="ECO:0000313" key="4">
    <source>
        <dbReference type="Proteomes" id="UP000625976"/>
    </source>
</evidence>
<evidence type="ECO:0000313" key="3">
    <source>
        <dbReference type="EMBL" id="GGG45432.1"/>
    </source>
</evidence>
<gene>
    <name evidence="3" type="ORF">GCM10010976_16330</name>
</gene>
<accession>A0A917GH64</accession>
<dbReference type="EMBL" id="BMFQ01000002">
    <property type="protein sequence ID" value="GGG45432.1"/>
    <property type="molecule type" value="Genomic_DNA"/>
</dbReference>
<dbReference type="PANTHER" id="PTHR44103">
    <property type="entry name" value="PROPROTEIN CONVERTASE P"/>
    <property type="match status" value="1"/>
</dbReference>
<keyword evidence="1" id="KW-0732">Signal</keyword>
<name>A0A917GH64_9FLAO</name>
<dbReference type="PANTHER" id="PTHR44103:SF1">
    <property type="entry name" value="PROPROTEIN CONVERTASE P"/>
    <property type="match status" value="1"/>
</dbReference>
<dbReference type="Pfam" id="PF18962">
    <property type="entry name" value="Por_Secre_tail"/>
    <property type="match status" value="1"/>
</dbReference>
<dbReference type="SUPFAM" id="SSF69318">
    <property type="entry name" value="Integrin alpha N-terminal domain"/>
    <property type="match status" value="2"/>
</dbReference>
<proteinExistence type="predicted"/>
<dbReference type="Pfam" id="PF13517">
    <property type="entry name" value="FG-GAP_3"/>
    <property type="match status" value="3"/>
</dbReference>
<dbReference type="InterPro" id="IPR028994">
    <property type="entry name" value="Integrin_alpha_N"/>
</dbReference>